<name>A0A809RCL2_9PROT</name>
<feature type="transmembrane region" description="Helical" evidence="1">
    <location>
        <begin position="13"/>
        <end position="34"/>
    </location>
</feature>
<proteinExistence type="predicted"/>
<dbReference type="KEGG" id="ddz:DSYM_28040"/>
<gene>
    <name evidence="2" type="ORF">DSYM_28040</name>
</gene>
<sequence length="158" mass="16493">MGIGFTAGNRNNFYPPAVAILAMLAAAGVGLVMLPGAEVMLPLVADCRLDRAICSAPLPGGGRLEMQLEPRPVPSAGPMRVIATVAGARADRVEVSFTGVDMNMGAHHLPLAAAGGGRHIGETTLPVCVTGRMMWQATVTLEDGRRHLGVPFRFESGH</sequence>
<organism evidence="2 3">
    <name type="scientific">Candidatus Desulfobacillus denitrificans</name>
    <dbReference type="NCBI Taxonomy" id="2608985"/>
    <lineage>
        <taxon>Bacteria</taxon>
        <taxon>Pseudomonadati</taxon>
        <taxon>Pseudomonadota</taxon>
        <taxon>Betaproteobacteria</taxon>
        <taxon>Candidatus Desulfobacillus</taxon>
    </lineage>
</organism>
<keyword evidence="1" id="KW-0812">Transmembrane</keyword>
<evidence type="ECO:0008006" key="4">
    <source>
        <dbReference type="Google" id="ProtNLM"/>
    </source>
</evidence>
<keyword evidence="1" id="KW-0472">Membrane</keyword>
<accession>A0A809RCL2</accession>
<dbReference type="EMBL" id="AP021857">
    <property type="protein sequence ID" value="BBO22105.1"/>
    <property type="molecule type" value="Genomic_DNA"/>
</dbReference>
<reference evidence="2" key="1">
    <citation type="journal article" name="DNA Res.">
        <title>The physiological potential of anammox bacteria as revealed by their core genome structure.</title>
        <authorList>
            <person name="Okubo T."/>
            <person name="Toyoda A."/>
            <person name="Fukuhara K."/>
            <person name="Uchiyama I."/>
            <person name="Harigaya Y."/>
            <person name="Kuroiwa M."/>
            <person name="Suzuki T."/>
            <person name="Murakami Y."/>
            <person name="Suwa Y."/>
            <person name="Takami H."/>
        </authorList>
    </citation>
    <scope>NUCLEOTIDE SEQUENCE</scope>
    <source>
        <strain evidence="2">317325-3</strain>
    </source>
</reference>
<dbReference type="Proteomes" id="UP000662914">
    <property type="component" value="Chromosome"/>
</dbReference>
<evidence type="ECO:0000313" key="2">
    <source>
        <dbReference type="EMBL" id="BBO22105.1"/>
    </source>
</evidence>
<evidence type="ECO:0000256" key="1">
    <source>
        <dbReference type="SAM" id="Phobius"/>
    </source>
</evidence>
<evidence type="ECO:0000313" key="3">
    <source>
        <dbReference type="Proteomes" id="UP000662914"/>
    </source>
</evidence>
<protein>
    <recommendedName>
        <fullName evidence="4">YtkA-like domain-containing protein</fullName>
    </recommendedName>
</protein>
<keyword evidence="1" id="KW-1133">Transmembrane helix</keyword>
<dbReference type="AlphaFoldDB" id="A0A809RCL2"/>